<name>A0ABN3JE46_9ACTN</name>
<gene>
    <name evidence="1" type="ORF">GCM10010405_08240</name>
</gene>
<dbReference type="Proteomes" id="UP001501638">
    <property type="component" value="Unassembled WGS sequence"/>
</dbReference>
<evidence type="ECO:0000313" key="1">
    <source>
        <dbReference type="EMBL" id="GAA2427986.1"/>
    </source>
</evidence>
<proteinExistence type="predicted"/>
<organism evidence="1 2">
    <name type="scientific">Streptomyces macrosporus</name>
    <dbReference type="NCBI Taxonomy" id="44032"/>
    <lineage>
        <taxon>Bacteria</taxon>
        <taxon>Bacillati</taxon>
        <taxon>Actinomycetota</taxon>
        <taxon>Actinomycetes</taxon>
        <taxon>Kitasatosporales</taxon>
        <taxon>Streptomycetaceae</taxon>
        <taxon>Streptomyces</taxon>
    </lineage>
</organism>
<reference evidence="1 2" key="1">
    <citation type="journal article" date="2019" name="Int. J. Syst. Evol. Microbiol.">
        <title>The Global Catalogue of Microorganisms (GCM) 10K type strain sequencing project: providing services to taxonomists for standard genome sequencing and annotation.</title>
        <authorList>
            <consortium name="The Broad Institute Genomics Platform"/>
            <consortium name="The Broad Institute Genome Sequencing Center for Infectious Disease"/>
            <person name="Wu L."/>
            <person name="Ma J."/>
        </authorList>
    </citation>
    <scope>NUCLEOTIDE SEQUENCE [LARGE SCALE GENOMIC DNA]</scope>
    <source>
        <strain evidence="1 2">JCM 6305</strain>
    </source>
</reference>
<accession>A0ABN3JE46</accession>
<comment type="caution">
    <text evidence="1">The sequence shown here is derived from an EMBL/GenBank/DDBJ whole genome shotgun (WGS) entry which is preliminary data.</text>
</comment>
<evidence type="ECO:0000313" key="2">
    <source>
        <dbReference type="Proteomes" id="UP001501638"/>
    </source>
</evidence>
<protein>
    <submittedName>
        <fullName evidence="1">Uncharacterized protein</fullName>
    </submittedName>
</protein>
<dbReference type="RefSeq" id="WP_344320654.1">
    <property type="nucleotide sequence ID" value="NZ_BAAASZ010000006.1"/>
</dbReference>
<keyword evidence="2" id="KW-1185">Reference proteome</keyword>
<dbReference type="EMBL" id="BAAASZ010000006">
    <property type="protein sequence ID" value="GAA2427986.1"/>
    <property type="molecule type" value="Genomic_DNA"/>
</dbReference>
<sequence length="56" mass="6009">MPFALALAALEQLVESRYGLIGVFGVIMLTVGYHERNATYSSIGALVLTLLILPMA</sequence>